<proteinExistence type="predicted"/>
<evidence type="ECO:0000313" key="3">
    <source>
        <dbReference type="Proteomes" id="UP000268014"/>
    </source>
</evidence>
<sequence length="174" mass="18895">MFFAIQKKRREKKGNKSDEIPVPAAGGHAESGAHQGVPETSRPSQEVKAGSKIHAPKEQESFVDYWLQPDGKTNKPAATKEQPCPKMVFETKNSQGIDLSVVNEPLLRPGSCAVSHEPKPQKNALKENALPTNVEGGLKNSTQKLGLAQPAKLREQPPKVLSRPDNVEKVSCTS</sequence>
<reference evidence="4" key="1">
    <citation type="submission" date="2017-02" db="UniProtKB">
        <authorList>
            <consortium name="WormBaseParasite"/>
        </authorList>
    </citation>
    <scope>IDENTIFICATION</scope>
</reference>
<dbReference type="WBParaSite" id="HPLM_0001388601-mRNA-1">
    <property type="protein sequence ID" value="HPLM_0001388601-mRNA-1"/>
    <property type="gene ID" value="HPLM_0001388601"/>
</dbReference>
<evidence type="ECO:0000313" key="2">
    <source>
        <dbReference type="EMBL" id="VDO50949.1"/>
    </source>
</evidence>
<feature type="region of interest" description="Disordered" evidence="1">
    <location>
        <begin position="1"/>
        <end position="84"/>
    </location>
</feature>
<organism evidence="4">
    <name type="scientific">Haemonchus placei</name>
    <name type="common">Barber's pole worm</name>
    <dbReference type="NCBI Taxonomy" id="6290"/>
    <lineage>
        <taxon>Eukaryota</taxon>
        <taxon>Metazoa</taxon>
        <taxon>Ecdysozoa</taxon>
        <taxon>Nematoda</taxon>
        <taxon>Chromadorea</taxon>
        <taxon>Rhabditida</taxon>
        <taxon>Rhabditina</taxon>
        <taxon>Rhabditomorpha</taxon>
        <taxon>Strongyloidea</taxon>
        <taxon>Trichostrongylidae</taxon>
        <taxon>Haemonchus</taxon>
    </lineage>
</organism>
<keyword evidence="3" id="KW-1185">Reference proteome</keyword>
<feature type="compositionally biased region" description="Basic residues" evidence="1">
    <location>
        <begin position="1"/>
        <end position="13"/>
    </location>
</feature>
<gene>
    <name evidence="2" type="ORF">HPLM_LOCUS13878</name>
</gene>
<evidence type="ECO:0000313" key="4">
    <source>
        <dbReference type="WBParaSite" id="HPLM_0001388601-mRNA-1"/>
    </source>
</evidence>
<reference evidence="2 3" key="2">
    <citation type="submission" date="2018-11" db="EMBL/GenBank/DDBJ databases">
        <authorList>
            <consortium name="Pathogen Informatics"/>
        </authorList>
    </citation>
    <scope>NUCLEOTIDE SEQUENCE [LARGE SCALE GENOMIC DNA]</scope>
    <source>
        <strain evidence="2 3">MHpl1</strain>
    </source>
</reference>
<dbReference type="EMBL" id="UZAF01018370">
    <property type="protein sequence ID" value="VDO50949.1"/>
    <property type="molecule type" value="Genomic_DNA"/>
</dbReference>
<feature type="region of interest" description="Disordered" evidence="1">
    <location>
        <begin position="109"/>
        <end position="174"/>
    </location>
</feature>
<name>A0A0N4WQZ7_HAEPC</name>
<accession>A0A0N4WQZ7</accession>
<evidence type="ECO:0000256" key="1">
    <source>
        <dbReference type="SAM" id="MobiDB-lite"/>
    </source>
</evidence>
<dbReference type="AlphaFoldDB" id="A0A0N4WQZ7"/>
<dbReference type="Proteomes" id="UP000268014">
    <property type="component" value="Unassembled WGS sequence"/>
</dbReference>
<protein>
    <submittedName>
        <fullName evidence="4">Breast carcinoma amplified sequence 1</fullName>
    </submittedName>
</protein>